<dbReference type="SUPFAM" id="SSF63825">
    <property type="entry name" value="YWTD domain"/>
    <property type="match status" value="1"/>
</dbReference>
<dbReference type="EMBL" id="GEMB01000247">
    <property type="protein sequence ID" value="JAS02868.1"/>
    <property type="molecule type" value="Transcribed_RNA"/>
</dbReference>
<protein>
    <submittedName>
        <fullName evidence="3">LDL receptor-related protein 6</fullName>
    </submittedName>
</protein>
<accession>A0A171B5L1</accession>
<dbReference type="Gene3D" id="2.120.10.30">
    <property type="entry name" value="TolB, C-terminal domain"/>
    <property type="match status" value="1"/>
</dbReference>
<name>A0A171B5L1_TRIIF</name>
<feature type="non-terminal residue" evidence="3">
    <location>
        <position position="1"/>
    </location>
</feature>
<keyword evidence="2" id="KW-0677">Repeat</keyword>
<evidence type="ECO:0000256" key="1">
    <source>
        <dbReference type="ARBA" id="ARBA00022536"/>
    </source>
</evidence>
<keyword evidence="1" id="KW-0245">EGF-like domain</keyword>
<reference evidence="3" key="1">
    <citation type="submission" date="2016-04" db="EMBL/GenBank/DDBJ databases">
        <authorList>
            <person name="Calderon-Fernandez G.M.Sr."/>
        </authorList>
    </citation>
    <scope>NUCLEOTIDE SEQUENCE</scope>
    <source>
        <strain evidence="3">Int1</strain>
        <tissue evidence="3">Integument</tissue>
    </source>
</reference>
<organism evidence="3">
    <name type="scientific">Triatoma infestans</name>
    <name type="common">Assassin bug</name>
    <dbReference type="NCBI Taxonomy" id="30076"/>
    <lineage>
        <taxon>Eukaryota</taxon>
        <taxon>Metazoa</taxon>
        <taxon>Ecdysozoa</taxon>
        <taxon>Arthropoda</taxon>
        <taxon>Hexapoda</taxon>
        <taxon>Insecta</taxon>
        <taxon>Pterygota</taxon>
        <taxon>Neoptera</taxon>
        <taxon>Paraneoptera</taxon>
        <taxon>Hemiptera</taxon>
        <taxon>Heteroptera</taxon>
        <taxon>Panheteroptera</taxon>
        <taxon>Cimicomorpha</taxon>
        <taxon>Reduviidae</taxon>
        <taxon>Triatominae</taxon>
        <taxon>Triatoma</taxon>
    </lineage>
</organism>
<evidence type="ECO:0000256" key="2">
    <source>
        <dbReference type="ARBA" id="ARBA00022737"/>
    </source>
</evidence>
<dbReference type="InterPro" id="IPR011042">
    <property type="entry name" value="6-blade_b-propeller_TolB-like"/>
</dbReference>
<dbReference type="PANTHER" id="PTHR46513:SF41">
    <property type="entry name" value="LOW-DENSITY LIPOPROTEIN RECEPTOR-RELATED PROTEIN"/>
    <property type="match status" value="1"/>
</dbReference>
<reference evidence="3" key="2">
    <citation type="journal article" date="2017" name="J. Med. Entomol.">
        <title>Transcriptome Analysis of the Triatoma infestans (Hemiptera: Reduviidae) Integument.</title>
        <authorList>
            <person name="Calderon-Fernandez G.M."/>
            <person name="Moriconi D.E."/>
            <person name="Dulbecco A.B."/>
            <person name="Juarez M.P."/>
        </authorList>
    </citation>
    <scope>NUCLEOTIDE SEQUENCE</scope>
    <source>
        <strain evidence="3">Int1</strain>
        <tissue evidence="3">Integument</tissue>
    </source>
</reference>
<evidence type="ECO:0000313" key="3">
    <source>
        <dbReference type="EMBL" id="JAS02868.1"/>
    </source>
</evidence>
<proteinExistence type="predicted"/>
<dbReference type="AlphaFoldDB" id="A0A171B5L1"/>
<dbReference type="PANTHER" id="PTHR46513">
    <property type="entry name" value="VITELLOGENIN RECEPTOR-LIKE PROTEIN-RELATED-RELATED"/>
    <property type="match status" value="1"/>
</dbReference>
<keyword evidence="3" id="KW-0675">Receptor</keyword>
<feature type="non-terminal residue" evidence="3">
    <location>
        <position position="222"/>
    </location>
</feature>
<dbReference type="InterPro" id="IPR050778">
    <property type="entry name" value="Cueball_EGF_LRP_Nidogen"/>
</dbReference>
<sequence>EQVTSVVVYYSWARQRILDNARTDTTSIGLTGGASNGGSKRNGQCGLLGDRASCRHLCLAGQCLCQPHYTLRVEGTCSSPSMFLLLATKNSISRLIPDVDNLPDVPLPVHGLKNLKSIDCDPIYQVLYWIDGRSQTIRKWPMALSENQMSGSQNSGSTVVVSSGAPFSLAVDPLYRLVYWSCPSEGTINATRIYDDNSPPVAESINQSPTIIVSTSRHAEKP</sequence>